<sequence>MPAACSTAADCAGFNGDCVSGGCECHPGWAGERCGQVSWSAAGARRAFRSRSWTWGGSPIRDGSTVHMFASEMTGDCGVLHYCSNSRVVHLTAAHPLGPYERAGVALAPRSPPHWDSGGVHGPTIHRVRSGGAWLWALYYMGSANTWDPRDGTHPNCTRRVDPRTGDRATRRVGLATSASLWGPWARRDSPLLGPGDRAAGDWDYEDVSNATPLLLRNGTVLMLYKGRGGDLQAVGVARCARFDGPCSRLRPASPVLSSRVEDTWGWVAPASEDGTRPEVLHVLSHAGNGATEAGGHAWSLDGVRWNDTTRSAGAAYTGAVRWAGAPTAAMVLRDDALLTKPDLAGDWPAEPGAGGRGWP</sequence>
<dbReference type="CDD" id="cd08994">
    <property type="entry name" value="GH43_62_32_68_117_130-like"/>
    <property type="match status" value="1"/>
</dbReference>
<protein>
    <recommendedName>
        <fullName evidence="3">EGF-like domain-containing protein</fullName>
    </recommendedName>
</protein>
<name>A0A0D3I5V3_EMIH1</name>
<dbReference type="SUPFAM" id="SSF75005">
    <property type="entry name" value="Arabinanase/levansucrase/invertase"/>
    <property type="match status" value="1"/>
</dbReference>
<dbReference type="OMA" id="YVWCNSP"/>
<evidence type="ECO:0008006" key="3">
    <source>
        <dbReference type="Google" id="ProtNLM"/>
    </source>
</evidence>
<reference evidence="1" key="2">
    <citation type="submission" date="2024-10" db="UniProtKB">
        <authorList>
            <consortium name="EnsemblProtists"/>
        </authorList>
    </citation>
    <scope>IDENTIFICATION</scope>
</reference>
<dbReference type="InterPro" id="IPR023296">
    <property type="entry name" value="Glyco_hydro_beta-prop_sf"/>
</dbReference>
<dbReference type="EnsemblProtists" id="EOD06638">
    <property type="protein sequence ID" value="EOD06638"/>
    <property type="gene ID" value="EMIHUDRAFT_121243"/>
</dbReference>
<dbReference type="Proteomes" id="UP000013827">
    <property type="component" value="Unassembled WGS sequence"/>
</dbReference>
<evidence type="ECO:0000313" key="2">
    <source>
        <dbReference type="Proteomes" id="UP000013827"/>
    </source>
</evidence>
<reference evidence="2" key="1">
    <citation type="journal article" date="2013" name="Nature">
        <title>Pan genome of the phytoplankton Emiliania underpins its global distribution.</title>
        <authorList>
            <person name="Read B.A."/>
            <person name="Kegel J."/>
            <person name="Klute M.J."/>
            <person name="Kuo A."/>
            <person name="Lefebvre S.C."/>
            <person name="Maumus F."/>
            <person name="Mayer C."/>
            <person name="Miller J."/>
            <person name="Monier A."/>
            <person name="Salamov A."/>
            <person name="Young J."/>
            <person name="Aguilar M."/>
            <person name="Claverie J.M."/>
            <person name="Frickenhaus S."/>
            <person name="Gonzalez K."/>
            <person name="Herman E.K."/>
            <person name="Lin Y.C."/>
            <person name="Napier J."/>
            <person name="Ogata H."/>
            <person name="Sarno A.F."/>
            <person name="Shmutz J."/>
            <person name="Schroeder D."/>
            <person name="de Vargas C."/>
            <person name="Verret F."/>
            <person name="von Dassow P."/>
            <person name="Valentin K."/>
            <person name="Van de Peer Y."/>
            <person name="Wheeler G."/>
            <person name="Dacks J.B."/>
            <person name="Delwiche C.F."/>
            <person name="Dyhrman S.T."/>
            <person name="Glockner G."/>
            <person name="John U."/>
            <person name="Richards T."/>
            <person name="Worden A.Z."/>
            <person name="Zhang X."/>
            <person name="Grigoriev I.V."/>
            <person name="Allen A.E."/>
            <person name="Bidle K."/>
            <person name="Borodovsky M."/>
            <person name="Bowler C."/>
            <person name="Brownlee C."/>
            <person name="Cock J.M."/>
            <person name="Elias M."/>
            <person name="Gladyshev V.N."/>
            <person name="Groth M."/>
            <person name="Guda C."/>
            <person name="Hadaegh A."/>
            <person name="Iglesias-Rodriguez M.D."/>
            <person name="Jenkins J."/>
            <person name="Jones B.M."/>
            <person name="Lawson T."/>
            <person name="Leese F."/>
            <person name="Lindquist E."/>
            <person name="Lobanov A."/>
            <person name="Lomsadze A."/>
            <person name="Malik S.B."/>
            <person name="Marsh M.E."/>
            <person name="Mackinder L."/>
            <person name="Mock T."/>
            <person name="Mueller-Roeber B."/>
            <person name="Pagarete A."/>
            <person name="Parker M."/>
            <person name="Probert I."/>
            <person name="Quesneville H."/>
            <person name="Raines C."/>
            <person name="Rensing S.A."/>
            <person name="Riano-Pachon D.M."/>
            <person name="Richier S."/>
            <person name="Rokitta S."/>
            <person name="Shiraiwa Y."/>
            <person name="Soanes D.M."/>
            <person name="van der Giezen M."/>
            <person name="Wahlund T.M."/>
            <person name="Williams B."/>
            <person name="Wilson W."/>
            <person name="Wolfe G."/>
            <person name="Wurch L.L."/>
        </authorList>
    </citation>
    <scope>NUCLEOTIDE SEQUENCE</scope>
</reference>
<keyword evidence="2" id="KW-1185">Reference proteome</keyword>
<dbReference type="GeneID" id="17252794"/>
<evidence type="ECO:0000313" key="1">
    <source>
        <dbReference type="EnsemblProtists" id="EOD06638"/>
    </source>
</evidence>
<dbReference type="Gene3D" id="2.115.10.20">
    <property type="entry name" value="Glycosyl hydrolase domain, family 43"/>
    <property type="match status" value="1"/>
</dbReference>
<dbReference type="KEGG" id="ehx:EMIHUDRAFT_121243"/>
<dbReference type="PaxDb" id="2903-EOD06638"/>
<dbReference type="HOGENOM" id="CLU_687816_0_0_1"/>
<organism evidence="1 2">
    <name type="scientific">Emiliania huxleyi (strain CCMP1516)</name>
    <dbReference type="NCBI Taxonomy" id="280463"/>
    <lineage>
        <taxon>Eukaryota</taxon>
        <taxon>Haptista</taxon>
        <taxon>Haptophyta</taxon>
        <taxon>Prymnesiophyceae</taxon>
        <taxon>Isochrysidales</taxon>
        <taxon>Noelaerhabdaceae</taxon>
        <taxon>Emiliania</taxon>
    </lineage>
</organism>
<accession>A0A0D3I5V3</accession>
<dbReference type="AlphaFoldDB" id="A0A0D3I5V3"/>
<proteinExistence type="predicted"/>
<dbReference type="RefSeq" id="XP_005759067.1">
    <property type="nucleotide sequence ID" value="XM_005759010.1"/>
</dbReference>